<proteinExistence type="predicted"/>
<dbReference type="CDD" id="cd14789">
    <property type="entry name" value="Tiki"/>
    <property type="match status" value="1"/>
</dbReference>
<dbReference type="Proteomes" id="UP000500791">
    <property type="component" value="Chromosome"/>
</dbReference>
<evidence type="ECO:0000313" key="2">
    <source>
        <dbReference type="EMBL" id="QIK41950.1"/>
    </source>
</evidence>
<name>A0A6G7VPV0_9RHOB</name>
<dbReference type="PANTHER" id="PTHR40590:SF1">
    <property type="entry name" value="CYTOPLASMIC PROTEIN"/>
    <property type="match status" value="1"/>
</dbReference>
<dbReference type="InterPro" id="IPR002816">
    <property type="entry name" value="TraB/PrgY/GumN_fam"/>
</dbReference>
<evidence type="ECO:0000256" key="1">
    <source>
        <dbReference type="SAM" id="SignalP"/>
    </source>
</evidence>
<gene>
    <name evidence="2" type="ORF">G8E03_14965</name>
</gene>
<protein>
    <submittedName>
        <fullName evidence="2">TraB/GumN family protein</fullName>
    </submittedName>
</protein>
<feature type="chain" id="PRO_5026278595" evidence="1">
    <location>
        <begin position="20"/>
        <end position="332"/>
    </location>
</feature>
<reference evidence="2 3" key="1">
    <citation type="submission" date="2020-03" db="EMBL/GenBank/DDBJ databases">
        <title>Complete genome sequence of Monaibacterium sp. ALG8 with diverse plasmids.</title>
        <authorList>
            <person name="Sun C."/>
        </authorList>
    </citation>
    <scope>NUCLEOTIDE SEQUENCE [LARGE SCALE GENOMIC DNA]</scope>
    <source>
        <strain evidence="2 3">ALG8</strain>
    </source>
</reference>
<dbReference type="EMBL" id="CP049811">
    <property type="protein sequence ID" value="QIK41950.1"/>
    <property type="molecule type" value="Genomic_DNA"/>
</dbReference>
<sequence>MLKPILIFLFAAMPALPLAAQCDPADIRDDLSVEERHAIARQVADWPYGVGRAFRAIRGDERLFLFGTFHSAAAGPVPLVVGDEIARAQSLFVEVTSDQTAALQARMQTDPGLIMNLTGPGLNTDLTTDEWQALTDALQPMGLQPEVADHLQPWFAATMMAIPPCEMMQQVGGTKPLDMKVEALAHEAGIPVAGLETAQDVLGMFDAMSRGTQIDFLRSSLMSVEMAEDVFMTAARQYREGRIAEVQALANAIASRQMPPDAVAAMNEAVMEPLLEQRNRNWMKPILDAATPGPAVIAVGALHLGGEAGLLRLLEREGFDITRIILDGEVSE</sequence>
<dbReference type="PANTHER" id="PTHR40590">
    <property type="entry name" value="CYTOPLASMIC PROTEIN-RELATED"/>
    <property type="match status" value="1"/>
</dbReference>
<keyword evidence="3" id="KW-1185">Reference proteome</keyword>
<feature type="signal peptide" evidence="1">
    <location>
        <begin position="1"/>
        <end position="19"/>
    </location>
</feature>
<evidence type="ECO:0000313" key="3">
    <source>
        <dbReference type="Proteomes" id="UP000500791"/>
    </source>
</evidence>
<keyword evidence="1" id="KW-0732">Signal</keyword>
<dbReference type="RefSeq" id="WP_166193712.1">
    <property type="nucleotide sequence ID" value="NZ_CP049811.1"/>
</dbReference>
<dbReference type="AlphaFoldDB" id="A0A6G7VPV0"/>
<dbReference type="Pfam" id="PF01963">
    <property type="entry name" value="TraB_PrgY_gumN"/>
    <property type="match status" value="1"/>
</dbReference>
<organism evidence="2 3">
    <name type="scientific">Pontivivens nitratireducens</name>
    <dbReference type="NCBI Taxonomy" id="2758038"/>
    <lineage>
        <taxon>Bacteria</taxon>
        <taxon>Pseudomonadati</taxon>
        <taxon>Pseudomonadota</taxon>
        <taxon>Alphaproteobacteria</taxon>
        <taxon>Rhodobacterales</taxon>
        <taxon>Paracoccaceae</taxon>
        <taxon>Pontivivens</taxon>
    </lineage>
</organism>
<dbReference type="InterPro" id="IPR047111">
    <property type="entry name" value="YbaP-like"/>
</dbReference>
<dbReference type="KEGG" id="mon:G8E03_14965"/>
<accession>A0A6G7VPV0</accession>